<proteinExistence type="predicted"/>
<dbReference type="OrthoDB" id="5832952at2759"/>
<keyword evidence="5" id="KW-1185">Reference proteome</keyword>
<evidence type="ECO:0000313" key="4">
    <source>
        <dbReference type="EMBL" id="PIC54179.1"/>
    </source>
</evidence>
<sequence>MHNFFRKLSIRSRSPPAPKKKSSINPLKKNSSGLLSFLRNTDKSDDSDPIFDMPMHLMIHIIDQMSFFEQIRLARLSKEVKEHLDEKFQKIRKLELRKRDIDEACASDDQFERHSKAYVAVKIEEDTACVVIDDAWVVADFYVFLGILEVLREGVETVEMDAPIAELIVISMSNISLERWYAFQCILKAFNDVYEDLHLDSGFIADRDTFWPKCSDIVIHATKAQAAALGRILDYGVKSGYVFDRRTMDHLRLEFEDLEGFEDKAINKQIYYFRNAGFRNPEYLNLEILGPFLVRFWPNFGILSQKLTRFPKLQFGLFLNRPWTALEPFSAF</sequence>
<organism evidence="4 5">
    <name type="scientific">Caenorhabditis nigoni</name>
    <dbReference type="NCBI Taxonomy" id="1611254"/>
    <lineage>
        <taxon>Eukaryota</taxon>
        <taxon>Metazoa</taxon>
        <taxon>Ecdysozoa</taxon>
        <taxon>Nematoda</taxon>
        <taxon>Chromadorea</taxon>
        <taxon>Rhabditida</taxon>
        <taxon>Rhabditina</taxon>
        <taxon>Rhabditomorpha</taxon>
        <taxon>Rhabditoidea</taxon>
        <taxon>Rhabditidae</taxon>
        <taxon>Peloderinae</taxon>
        <taxon>Caenorhabditis</taxon>
    </lineage>
</organism>
<dbReference type="Proteomes" id="UP000230233">
    <property type="component" value="Chromosome I"/>
</dbReference>
<gene>
    <name evidence="4" type="primary">Cni-T27F6.8</name>
    <name evidence="4" type="synonym">Cnig_chr_I.g3540</name>
    <name evidence="4" type="ORF">B9Z55_003540</name>
</gene>
<comment type="caution">
    <text evidence="4">The sequence shown here is derived from an EMBL/GenBank/DDBJ whole genome shotgun (WGS) entry which is preliminary data.</text>
</comment>
<reference evidence="5" key="1">
    <citation type="submission" date="2017-10" db="EMBL/GenBank/DDBJ databases">
        <title>Rapid genome shrinkage in a self-fertile nematode reveals novel sperm competition proteins.</title>
        <authorList>
            <person name="Yin D."/>
            <person name="Schwarz E.M."/>
            <person name="Thomas C.G."/>
            <person name="Felde R.L."/>
            <person name="Korf I.F."/>
            <person name="Cutter A.D."/>
            <person name="Schartner C.M."/>
            <person name="Ralston E.J."/>
            <person name="Meyer B.J."/>
            <person name="Haag E.S."/>
        </authorList>
    </citation>
    <scope>NUCLEOTIDE SEQUENCE [LARGE SCALE GENOMIC DNA]</scope>
    <source>
        <strain evidence="5">JU1422</strain>
    </source>
</reference>
<name>A0A2G5VQU1_9PELO</name>
<feature type="compositionally biased region" description="Basic residues" evidence="2">
    <location>
        <begin position="1"/>
        <end position="10"/>
    </location>
</feature>
<dbReference type="Pfam" id="PF00646">
    <property type="entry name" value="F-box"/>
    <property type="match status" value="1"/>
</dbReference>
<feature type="region of interest" description="Disordered" evidence="2">
    <location>
        <begin position="1"/>
        <end position="28"/>
    </location>
</feature>
<protein>
    <recommendedName>
        <fullName evidence="3">F-box domain-containing protein</fullName>
    </recommendedName>
</protein>
<dbReference type="InterPro" id="IPR001810">
    <property type="entry name" value="F-box_dom"/>
</dbReference>
<evidence type="ECO:0000256" key="1">
    <source>
        <dbReference type="SAM" id="Coils"/>
    </source>
</evidence>
<keyword evidence="1" id="KW-0175">Coiled coil</keyword>
<evidence type="ECO:0000256" key="2">
    <source>
        <dbReference type="SAM" id="MobiDB-lite"/>
    </source>
</evidence>
<feature type="coiled-coil region" evidence="1">
    <location>
        <begin position="77"/>
        <end position="104"/>
    </location>
</feature>
<accession>A0A2G5VQU1</accession>
<evidence type="ECO:0000259" key="3">
    <source>
        <dbReference type="Pfam" id="PF00646"/>
    </source>
</evidence>
<dbReference type="EMBL" id="PDUG01000001">
    <property type="protein sequence ID" value="PIC54179.1"/>
    <property type="molecule type" value="Genomic_DNA"/>
</dbReference>
<evidence type="ECO:0000313" key="5">
    <source>
        <dbReference type="Proteomes" id="UP000230233"/>
    </source>
</evidence>
<feature type="domain" description="F-box" evidence="3">
    <location>
        <begin position="50"/>
        <end position="85"/>
    </location>
</feature>
<dbReference type="AlphaFoldDB" id="A0A2G5VQU1"/>